<organism evidence="1 2">
    <name type="scientific">Sphagnum jensenii</name>
    <dbReference type="NCBI Taxonomy" id="128206"/>
    <lineage>
        <taxon>Eukaryota</taxon>
        <taxon>Viridiplantae</taxon>
        <taxon>Streptophyta</taxon>
        <taxon>Embryophyta</taxon>
        <taxon>Bryophyta</taxon>
        <taxon>Sphagnophytina</taxon>
        <taxon>Sphagnopsida</taxon>
        <taxon>Sphagnales</taxon>
        <taxon>Sphagnaceae</taxon>
        <taxon>Sphagnum</taxon>
    </lineage>
</organism>
<accession>A0ABP1C2D3</accession>
<evidence type="ECO:0000313" key="1">
    <source>
        <dbReference type="EMBL" id="CAK9882769.1"/>
    </source>
</evidence>
<protein>
    <submittedName>
        <fullName evidence="1">Uncharacterized protein</fullName>
    </submittedName>
</protein>
<evidence type="ECO:0000313" key="2">
    <source>
        <dbReference type="Proteomes" id="UP001497522"/>
    </source>
</evidence>
<gene>
    <name evidence="1" type="ORF">CSSPJE1EN2_LOCUS24020</name>
</gene>
<sequence length="99" mass="11534">MQPQKSLVQDLKSRFACKHLHLVVKTEEEEQEATPQDLTLILAQKLFHLTSADVQGDIEKKQRLIKDEVLVLIKEYYDMAGFYTKILSRNSDWSSTRIL</sequence>
<reference evidence="1" key="1">
    <citation type="submission" date="2024-03" db="EMBL/GenBank/DDBJ databases">
        <authorList>
            <consortium name="ELIXIR-Norway"/>
            <consortium name="Elixir Norway"/>
        </authorList>
    </citation>
    <scope>NUCLEOTIDE SEQUENCE</scope>
</reference>
<name>A0ABP1C2D3_9BRYO</name>
<dbReference type="Proteomes" id="UP001497522">
    <property type="component" value="Chromosome 9"/>
</dbReference>
<dbReference type="EMBL" id="OZ023710">
    <property type="protein sequence ID" value="CAK9882769.1"/>
    <property type="molecule type" value="Genomic_DNA"/>
</dbReference>
<proteinExistence type="predicted"/>
<keyword evidence="2" id="KW-1185">Reference proteome</keyword>